<reference evidence="1" key="1">
    <citation type="journal article" date="2014" name="Int. J. Syst. Evol. Microbiol.">
        <title>Complete genome sequence of Corynebacterium casei LMG S-19264T (=DSM 44701T), isolated from a smear-ripened cheese.</title>
        <authorList>
            <consortium name="US DOE Joint Genome Institute (JGI-PGF)"/>
            <person name="Walter F."/>
            <person name="Albersmeier A."/>
            <person name="Kalinowski J."/>
            <person name="Ruckert C."/>
        </authorList>
    </citation>
    <scope>NUCLEOTIDE SEQUENCE</scope>
    <source>
        <strain evidence="1">CGMCC 4.7138</strain>
    </source>
</reference>
<proteinExistence type="predicted"/>
<comment type="caution">
    <text evidence="1">The sequence shown here is derived from an EMBL/GenBank/DDBJ whole genome shotgun (WGS) entry which is preliminary data.</text>
</comment>
<reference evidence="1" key="2">
    <citation type="submission" date="2020-09" db="EMBL/GenBank/DDBJ databases">
        <authorList>
            <person name="Sun Q."/>
            <person name="Zhou Y."/>
        </authorList>
    </citation>
    <scope>NUCLEOTIDE SEQUENCE</scope>
    <source>
        <strain evidence="1">CGMCC 4.7138</strain>
    </source>
</reference>
<organism evidence="1 2">
    <name type="scientific">Microbispora bryophytorum</name>
    <dbReference type="NCBI Taxonomy" id="1460882"/>
    <lineage>
        <taxon>Bacteria</taxon>
        <taxon>Bacillati</taxon>
        <taxon>Actinomycetota</taxon>
        <taxon>Actinomycetes</taxon>
        <taxon>Streptosporangiales</taxon>
        <taxon>Streptosporangiaceae</taxon>
        <taxon>Microbispora</taxon>
    </lineage>
</organism>
<dbReference type="EMBL" id="BMMN01000019">
    <property type="protein sequence ID" value="GGO30149.1"/>
    <property type="molecule type" value="Genomic_DNA"/>
</dbReference>
<name>A0A8H9H5W1_9ACTN</name>
<accession>A0A8H9H5W1</accession>
<sequence>MRQTLEEFRSAFAVVLDEVRQQKAWWEELSDKVACVIAKSAGLDA</sequence>
<evidence type="ECO:0000313" key="2">
    <source>
        <dbReference type="Proteomes" id="UP000653480"/>
    </source>
</evidence>
<evidence type="ECO:0000313" key="1">
    <source>
        <dbReference type="EMBL" id="GGO30149.1"/>
    </source>
</evidence>
<keyword evidence="2" id="KW-1185">Reference proteome</keyword>
<dbReference type="AlphaFoldDB" id="A0A8H9H5W1"/>
<gene>
    <name evidence="1" type="ORF">GCM10011574_66220</name>
</gene>
<protein>
    <submittedName>
        <fullName evidence="1">Uncharacterized protein</fullName>
    </submittedName>
</protein>
<dbReference type="Proteomes" id="UP000653480">
    <property type="component" value="Unassembled WGS sequence"/>
</dbReference>
<dbReference type="RefSeq" id="WP_167748461.1">
    <property type="nucleotide sequence ID" value="NZ_BMMN01000019.1"/>
</dbReference>